<feature type="compositionally biased region" description="Basic residues" evidence="1">
    <location>
        <begin position="90"/>
        <end position="108"/>
    </location>
</feature>
<dbReference type="Proteomes" id="UP000054423">
    <property type="component" value="Unassembled WGS sequence"/>
</dbReference>
<accession>W2LJX6</accession>
<name>W2LJX6_PHYNI</name>
<dbReference type="AlphaFoldDB" id="W2LJX6"/>
<sequence>METTTVLAAKSTCTSPSQRRKNFSEDDDVALLRQVLLDRPCAQPRGKVMQHWDGMAATLVASPEIMRAKLSGKNAQSHINQLVGRSIERKTRRPRSCRVSRKTTRASR</sequence>
<reference evidence="2" key="1">
    <citation type="submission" date="2013-11" db="EMBL/GenBank/DDBJ databases">
        <title>The Genome Sequence of Phytophthora parasitica CHvinca01.</title>
        <authorList>
            <consortium name="The Broad Institute Genomics Platform"/>
            <person name="Russ C."/>
            <person name="Tyler B."/>
            <person name="Panabieres F."/>
            <person name="Shan W."/>
            <person name="Tripathy S."/>
            <person name="Grunwald N."/>
            <person name="Machado M."/>
            <person name="Johnson C.S."/>
            <person name="Arredondo F."/>
            <person name="Hong C."/>
            <person name="Coffey M."/>
            <person name="Young S.K."/>
            <person name="Zeng Q."/>
            <person name="Gargeya S."/>
            <person name="Fitzgerald M."/>
            <person name="Abouelleil A."/>
            <person name="Alvarado L."/>
            <person name="Chapman S.B."/>
            <person name="Gainer-Dewar J."/>
            <person name="Goldberg J."/>
            <person name="Griggs A."/>
            <person name="Gujja S."/>
            <person name="Hansen M."/>
            <person name="Howarth C."/>
            <person name="Imamovic A."/>
            <person name="Ireland A."/>
            <person name="Larimer J."/>
            <person name="McCowan C."/>
            <person name="Murphy C."/>
            <person name="Pearson M."/>
            <person name="Poon T.W."/>
            <person name="Priest M."/>
            <person name="Roberts A."/>
            <person name="Saif S."/>
            <person name="Shea T."/>
            <person name="Sykes S."/>
            <person name="Wortman J."/>
            <person name="Nusbaum C."/>
            <person name="Birren B."/>
        </authorList>
    </citation>
    <scope>NUCLEOTIDE SEQUENCE [LARGE SCALE GENOMIC DNA]</scope>
    <source>
        <strain evidence="2">CHvinca01</strain>
    </source>
</reference>
<dbReference type="PANTHER" id="PTHR37558:SF1">
    <property type="entry name" value="HTH CENPB-TYPE DOMAIN-CONTAINING PROTEIN"/>
    <property type="match status" value="1"/>
</dbReference>
<protein>
    <submittedName>
        <fullName evidence="2">Uncharacterized protein</fullName>
    </submittedName>
</protein>
<feature type="region of interest" description="Disordered" evidence="1">
    <location>
        <begin position="86"/>
        <end position="108"/>
    </location>
</feature>
<gene>
    <name evidence="2" type="ORF">L917_05027</name>
</gene>
<evidence type="ECO:0000256" key="1">
    <source>
        <dbReference type="SAM" id="MobiDB-lite"/>
    </source>
</evidence>
<dbReference type="EMBL" id="KI678679">
    <property type="protein sequence ID" value="ETL97747.1"/>
    <property type="molecule type" value="Genomic_DNA"/>
</dbReference>
<feature type="region of interest" description="Disordered" evidence="1">
    <location>
        <begin position="1"/>
        <end position="25"/>
    </location>
</feature>
<proteinExistence type="predicted"/>
<dbReference type="OrthoDB" id="117095at2759"/>
<dbReference type="PANTHER" id="PTHR37558">
    <property type="entry name" value="HTH CENPB-TYPE DOMAIN-CONTAINING PROTEIN"/>
    <property type="match status" value="1"/>
</dbReference>
<feature type="compositionally biased region" description="Polar residues" evidence="1">
    <location>
        <begin position="1"/>
        <end position="17"/>
    </location>
</feature>
<evidence type="ECO:0000313" key="2">
    <source>
        <dbReference type="EMBL" id="ETL97747.1"/>
    </source>
</evidence>
<organism evidence="2">
    <name type="scientific">Phytophthora nicotianae</name>
    <name type="common">Potato buckeye rot agent</name>
    <name type="synonym">Phytophthora parasitica</name>
    <dbReference type="NCBI Taxonomy" id="4792"/>
    <lineage>
        <taxon>Eukaryota</taxon>
        <taxon>Sar</taxon>
        <taxon>Stramenopiles</taxon>
        <taxon>Oomycota</taxon>
        <taxon>Peronosporomycetes</taxon>
        <taxon>Peronosporales</taxon>
        <taxon>Peronosporaceae</taxon>
        <taxon>Phytophthora</taxon>
    </lineage>
</organism>